<evidence type="ECO:0000256" key="4">
    <source>
        <dbReference type="ARBA" id="ARBA00022692"/>
    </source>
</evidence>
<dbReference type="GO" id="GO:0022857">
    <property type="term" value="F:transmembrane transporter activity"/>
    <property type="evidence" value="ECO:0007669"/>
    <property type="project" value="TreeGrafter"/>
</dbReference>
<evidence type="ECO:0000259" key="8">
    <source>
        <dbReference type="Pfam" id="PF06808"/>
    </source>
</evidence>
<keyword evidence="2" id="KW-1003">Cell membrane</keyword>
<feature type="transmembrane region" description="Helical" evidence="7">
    <location>
        <begin position="54"/>
        <end position="72"/>
    </location>
</feature>
<feature type="transmembrane region" description="Helical" evidence="7">
    <location>
        <begin position="402"/>
        <end position="423"/>
    </location>
</feature>
<keyword evidence="4 7" id="KW-0812">Transmembrane</keyword>
<protein>
    <submittedName>
        <fullName evidence="9">TRAP transporter large permease</fullName>
    </submittedName>
</protein>
<dbReference type="InterPro" id="IPR010656">
    <property type="entry name" value="DctM"/>
</dbReference>
<comment type="subcellular location">
    <subcellularLocation>
        <location evidence="1">Cell inner membrane</location>
        <topology evidence="1">Multi-pass membrane protein</topology>
    </subcellularLocation>
</comment>
<organism evidence="9 10">
    <name type="scientific">Fusobacterium necrophorum</name>
    <dbReference type="NCBI Taxonomy" id="859"/>
    <lineage>
        <taxon>Bacteria</taxon>
        <taxon>Fusobacteriati</taxon>
        <taxon>Fusobacteriota</taxon>
        <taxon>Fusobacteriia</taxon>
        <taxon>Fusobacteriales</taxon>
        <taxon>Fusobacteriaceae</taxon>
        <taxon>Fusobacterium</taxon>
    </lineage>
</organism>
<keyword evidence="6 7" id="KW-0472">Membrane</keyword>
<feature type="transmembrane region" description="Helical" evidence="7">
    <location>
        <begin position="175"/>
        <end position="194"/>
    </location>
</feature>
<evidence type="ECO:0000256" key="3">
    <source>
        <dbReference type="ARBA" id="ARBA00022519"/>
    </source>
</evidence>
<dbReference type="NCBIfam" id="TIGR00786">
    <property type="entry name" value="dctM"/>
    <property type="match status" value="1"/>
</dbReference>
<keyword evidence="3" id="KW-0997">Cell inner membrane</keyword>
<keyword evidence="5 7" id="KW-1133">Transmembrane helix</keyword>
<feature type="transmembrane region" description="Helical" evidence="7">
    <location>
        <begin position="220"/>
        <end position="237"/>
    </location>
</feature>
<dbReference type="InterPro" id="IPR004681">
    <property type="entry name" value="TRAP_DctM"/>
</dbReference>
<feature type="transmembrane region" description="Helical" evidence="7">
    <location>
        <begin position="7"/>
        <end position="34"/>
    </location>
</feature>
<dbReference type="EMBL" id="SBAP01000008">
    <property type="protein sequence ID" value="RXZ70349.1"/>
    <property type="molecule type" value="Genomic_DNA"/>
</dbReference>
<feature type="transmembrane region" description="Helical" evidence="7">
    <location>
        <begin position="358"/>
        <end position="382"/>
    </location>
</feature>
<feature type="transmembrane region" description="Helical" evidence="7">
    <location>
        <begin position="274"/>
        <end position="296"/>
    </location>
</feature>
<feature type="transmembrane region" description="Helical" evidence="7">
    <location>
        <begin position="316"/>
        <end position="346"/>
    </location>
</feature>
<comment type="caution">
    <text evidence="9">The sequence shown here is derived from an EMBL/GenBank/DDBJ whole genome shotgun (WGS) entry which is preliminary data.</text>
</comment>
<name>A0A4Q2KZ81_9FUSO</name>
<feature type="transmembrane region" description="Helical" evidence="7">
    <location>
        <begin position="136"/>
        <end position="163"/>
    </location>
</feature>
<dbReference type="Pfam" id="PF06808">
    <property type="entry name" value="DctM"/>
    <property type="match status" value="1"/>
</dbReference>
<evidence type="ECO:0000256" key="5">
    <source>
        <dbReference type="ARBA" id="ARBA00022989"/>
    </source>
</evidence>
<reference evidence="9 10" key="1">
    <citation type="submission" date="2019-01" db="EMBL/GenBank/DDBJ databases">
        <title>Fusobacterium necrophorum Isolated From the Uterus of Dairy Cows.</title>
        <authorList>
            <person name="Francis A.M."/>
        </authorList>
    </citation>
    <scope>NUCLEOTIDE SEQUENCE [LARGE SCALE GENOMIC DNA]</scope>
    <source>
        <strain evidence="9 10">KG35</strain>
    </source>
</reference>
<dbReference type="Proteomes" id="UP000289216">
    <property type="component" value="Unassembled WGS sequence"/>
</dbReference>
<evidence type="ECO:0000313" key="10">
    <source>
        <dbReference type="Proteomes" id="UP000289216"/>
    </source>
</evidence>
<dbReference type="PIRSF" id="PIRSF006066">
    <property type="entry name" value="HI0050"/>
    <property type="match status" value="1"/>
</dbReference>
<gene>
    <name evidence="9" type="ORF">EPT53_03875</name>
</gene>
<accession>A0A4Q2KZ81</accession>
<proteinExistence type="predicted"/>
<dbReference type="PANTHER" id="PTHR33362:SF4">
    <property type="entry name" value="2,3-DIKETO-L-GULONATE TRAP TRANSPORTER LARGE PERMEASE PROTEIN YIAN"/>
    <property type="match status" value="1"/>
</dbReference>
<sequence>MEKLLPILVLFILFFCNIPISFALFTSSLFYFIFINTNTYPDLILQTFIKSAESFPLLAIPFFIMAGAVMNYSGISARLMAVAEVLSAHMKGGLAQVNVLLSTLMGGISGSANADAAMECKILVPEMVKRGYSKEFSAAVTAASSAITPVIPPGINLIIYSLIANVSVAKMFLAGYIPGILMCIGLMITVYFISKKRNYRPIRKERASIKEIIFELKKSFWALFLPFGIIMGMRAGFFTPTEAGAIAVVYCVLVGFFIYKELKIRYFLEIIRETVYGTSSVMFIIIGATVFGQYLNWERIPYLIGEFLVNLTDNKYLFLILVNLILLFVGMFIEGGAAMIILAPLLVPTALQLGIDPVHFGIIIIVNIMLGGLTPPFGSMMFLTCSIVKVEVKDFIRESIPFMIALLAILMLVTFVPGLVLFLPKLI</sequence>
<dbReference type="GO" id="GO:0005886">
    <property type="term" value="C:plasma membrane"/>
    <property type="evidence" value="ECO:0007669"/>
    <property type="project" value="UniProtKB-SubCell"/>
</dbReference>
<evidence type="ECO:0000256" key="7">
    <source>
        <dbReference type="SAM" id="Phobius"/>
    </source>
</evidence>
<dbReference type="PANTHER" id="PTHR33362">
    <property type="entry name" value="SIALIC ACID TRAP TRANSPORTER PERMEASE PROTEIN SIAT-RELATED"/>
    <property type="match status" value="1"/>
</dbReference>
<feature type="domain" description="TRAP C4-dicarboxylate transport system permease DctM subunit" evidence="8">
    <location>
        <begin position="8"/>
        <end position="419"/>
    </location>
</feature>
<evidence type="ECO:0000256" key="6">
    <source>
        <dbReference type="ARBA" id="ARBA00023136"/>
    </source>
</evidence>
<evidence type="ECO:0000256" key="2">
    <source>
        <dbReference type="ARBA" id="ARBA00022475"/>
    </source>
</evidence>
<dbReference type="RefSeq" id="WP_129490785.1">
    <property type="nucleotide sequence ID" value="NZ_SBAP01000008.1"/>
</dbReference>
<evidence type="ECO:0000256" key="1">
    <source>
        <dbReference type="ARBA" id="ARBA00004429"/>
    </source>
</evidence>
<feature type="transmembrane region" description="Helical" evidence="7">
    <location>
        <begin position="243"/>
        <end position="262"/>
    </location>
</feature>
<evidence type="ECO:0000313" key="9">
    <source>
        <dbReference type="EMBL" id="RXZ70349.1"/>
    </source>
</evidence>
<dbReference type="AlphaFoldDB" id="A0A4Q2KZ81"/>